<sequence>MQHHLFYRLLIISCTFFLISCQQTIECYLIPSTDKASDFHKVQPQNSGTLFLAKNEAEHIQIVFKGCPGETYKIHRNGNDDNSIRYSCRQIKSVYGFDDALVPIDGEQITLNDSIAKLWITFRTAESIRPGKYEEQISIDGNGKRQKIKIDLQVYDTALPSTPSLPAAFGIIEKNLIDSTSKEQTLQNKLEWAELCLDYRMNPYFSTWLANSMKHEASSSPWKWNDKRTVPFLSDKRFNRFAVPYHSLSHNELDSLLQRLKQTDLLDKSYFYLWDEPAYMKEYHLIGQYSQEIHKLMPEAKVLTTFYCGPKDGKYKDRLFSVFDLWRGDTQIFSMSAWALQANEANADTCRSLLRGNEEWWTYVCMGPGEEQPNLLLTMDGYQHRAVLWRSWKERTTGFLYWAVNAYAESDTLAFRKDLPEGDGVLIYPGQYFNSTSPVVSIRMERWRDSMEDYEYLAKLEKKIGRAKSETLFQSIYQSPEKYSKNNAEIEKFRKSILEILSK</sequence>
<reference evidence="2 3" key="1">
    <citation type="submission" date="2012-08" db="EMBL/GenBank/DDBJ databases">
        <title>The Genome Sequence of Barnesiella intestinihominis YIT 11860.</title>
        <authorList>
            <consortium name="The Broad Institute Genome Sequencing Platform"/>
            <person name="Earl A."/>
            <person name="Ward D."/>
            <person name="Feldgarden M."/>
            <person name="Gevers D."/>
            <person name="Morotomi M."/>
            <person name="Walker B."/>
            <person name="Young S.K."/>
            <person name="Zeng Q."/>
            <person name="Gargeya S."/>
            <person name="Fitzgerald M."/>
            <person name="Haas B."/>
            <person name="Abouelleil A."/>
            <person name="Alvarado L."/>
            <person name="Arachchi H.M."/>
            <person name="Berlin A.M."/>
            <person name="Chapman S.B."/>
            <person name="Goldberg J."/>
            <person name="Griggs A."/>
            <person name="Gujja S."/>
            <person name="Hansen M."/>
            <person name="Howarth C."/>
            <person name="Imamovic A."/>
            <person name="Larimer J."/>
            <person name="McCowen C."/>
            <person name="Montmayeur A."/>
            <person name="Murphy C."/>
            <person name="Neiman D."/>
            <person name="Pearson M."/>
            <person name="Priest M."/>
            <person name="Roberts A."/>
            <person name="Saif S."/>
            <person name="Shea T."/>
            <person name="Sisk P."/>
            <person name="Sykes S."/>
            <person name="Wortman J."/>
            <person name="Nusbaum C."/>
            <person name="Birren B."/>
        </authorList>
    </citation>
    <scope>NUCLEOTIDE SEQUENCE [LARGE SCALE GENOMIC DNA]</scope>
    <source>
        <strain evidence="2 3">YIT 11860</strain>
    </source>
</reference>
<dbReference type="OrthoDB" id="9809781at2"/>
<name>K0X3L8_9BACT</name>
<gene>
    <name evidence="2" type="ORF">HMPREF9448_00112</name>
</gene>
<proteinExistence type="predicted"/>
<dbReference type="Proteomes" id="UP000006044">
    <property type="component" value="Unassembled WGS sequence"/>
</dbReference>
<dbReference type="InterPro" id="IPR025150">
    <property type="entry name" value="GH123_cat"/>
</dbReference>
<dbReference type="AlphaFoldDB" id="K0X3L8"/>
<dbReference type="HOGENOM" id="CLU_530689_0_0_10"/>
<comment type="caution">
    <text evidence="2">The sequence shown here is derived from an EMBL/GenBank/DDBJ whole genome shotgun (WGS) entry which is preliminary data.</text>
</comment>
<dbReference type="eggNOG" id="COG1572">
    <property type="taxonomic scope" value="Bacteria"/>
</dbReference>
<dbReference type="Pfam" id="PF13320">
    <property type="entry name" value="GH123_cat"/>
    <property type="match status" value="1"/>
</dbReference>
<dbReference type="STRING" id="742726.HMPREF9448_00112"/>
<accession>K0X3L8</accession>
<evidence type="ECO:0000313" key="3">
    <source>
        <dbReference type="Proteomes" id="UP000006044"/>
    </source>
</evidence>
<feature type="domain" description="Glycoside hydrolase 123 catalytic" evidence="1">
    <location>
        <begin position="239"/>
        <end position="458"/>
    </location>
</feature>
<organism evidence="2 3">
    <name type="scientific">Barnesiella intestinihominis YIT 11860</name>
    <dbReference type="NCBI Taxonomy" id="742726"/>
    <lineage>
        <taxon>Bacteria</taxon>
        <taxon>Pseudomonadati</taxon>
        <taxon>Bacteroidota</taxon>
        <taxon>Bacteroidia</taxon>
        <taxon>Bacteroidales</taxon>
        <taxon>Barnesiellaceae</taxon>
        <taxon>Barnesiella</taxon>
    </lineage>
</organism>
<protein>
    <recommendedName>
        <fullName evidence="1">Glycoside hydrolase 123 catalytic domain-containing protein</fullName>
    </recommendedName>
</protein>
<dbReference type="GeneID" id="77847487"/>
<keyword evidence="3" id="KW-1185">Reference proteome</keyword>
<evidence type="ECO:0000313" key="2">
    <source>
        <dbReference type="EMBL" id="EJZ65938.1"/>
    </source>
</evidence>
<evidence type="ECO:0000259" key="1">
    <source>
        <dbReference type="Pfam" id="PF13320"/>
    </source>
</evidence>
<dbReference type="EMBL" id="ADLE01000001">
    <property type="protein sequence ID" value="EJZ65938.1"/>
    <property type="molecule type" value="Genomic_DNA"/>
</dbReference>
<dbReference type="RefSeq" id="WP_008860742.1">
    <property type="nucleotide sequence ID" value="NZ_JH815203.1"/>
</dbReference>